<dbReference type="SUPFAM" id="SSF82282">
    <property type="entry name" value="Homocysteine S-methyltransferase"/>
    <property type="match status" value="1"/>
</dbReference>
<feature type="domain" description="Hcy-binding" evidence="9">
    <location>
        <begin position="1"/>
        <end position="283"/>
    </location>
</feature>
<dbReference type="GO" id="GO:0046872">
    <property type="term" value="F:metal ion binding"/>
    <property type="evidence" value="ECO:0007669"/>
    <property type="project" value="UniProtKB-KW"/>
</dbReference>
<comment type="cofactor">
    <cofactor evidence="1">
        <name>FAD</name>
        <dbReference type="ChEBI" id="CHEBI:57692"/>
    </cofactor>
</comment>
<accession>A0A1M6QEH8</accession>
<dbReference type="AlphaFoldDB" id="A0A1M6QEH8"/>
<protein>
    <submittedName>
        <fullName evidence="10">5-methyltetrahydrofolate--homocysteine methyltransferase</fullName>
    </submittedName>
</protein>
<gene>
    <name evidence="10" type="ORF">SAMN02745123_00994</name>
</gene>
<evidence type="ECO:0000256" key="2">
    <source>
        <dbReference type="ARBA" id="ARBA00004777"/>
    </source>
</evidence>
<dbReference type="InterPro" id="IPR029041">
    <property type="entry name" value="FAD-linked_oxidoreductase-like"/>
</dbReference>
<keyword evidence="4" id="KW-0285">Flavoprotein</keyword>
<feature type="binding site" evidence="8">
    <location>
        <position position="204"/>
    </location>
    <ligand>
        <name>Zn(2+)</name>
        <dbReference type="ChEBI" id="CHEBI:29105"/>
    </ligand>
</feature>
<dbReference type="CDD" id="cd00537">
    <property type="entry name" value="MTHFR"/>
    <property type="match status" value="1"/>
</dbReference>
<evidence type="ECO:0000256" key="5">
    <source>
        <dbReference type="ARBA" id="ARBA00022679"/>
    </source>
</evidence>
<dbReference type="InterPro" id="IPR036589">
    <property type="entry name" value="HCY_dom_sf"/>
</dbReference>
<evidence type="ECO:0000256" key="4">
    <source>
        <dbReference type="ARBA" id="ARBA00022630"/>
    </source>
</evidence>
<dbReference type="GO" id="GO:0006555">
    <property type="term" value="P:methionine metabolic process"/>
    <property type="evidence" value="ECO:0007669"/>
    <property type="project" value="InterPro"/>
</dbReference>
<dbReference type="PANTHER" id="PTHR11103">
    <property type="entry name" value="SLR1189 PROTEIN"/>
    <property type="match status" value="1"/>
</dbReference>
<evidence type="ECO:0000259" key="9">
    <source>
        <dbReference type="PROSITE" id="PS50970"/>
    </source>
</evidence>
<evidence type="ECO:0000256" key="3">
    <source>
        <dbReference type="ARBA" id="ARBA00022603"/>
    </source>
</evidence>
<reference evidence="11" key="1">
    <citation type="submission" date="2016-11" db="EMBL/GenBank/DDBJ databases">
        <authorList>
            <person name="Varghese N."/>
            <person name="Submissions S."/>
        </authorList>
    </citation>
    <scope>NUCLEOTIDE SEQUENCE [LARGE SCALE GENOMIC DNA]</scope>
    <source>
        <strain evidence="11">DSM 10349</strain>
    </source>
</reference>
<dbReference type="STRING" id="1121421.SAMN02745123_00994"/>
<feature type="binding site" evidence="8">
    <location>
        <position position="268"/>
    </location>
    <ligand>
        <name>Zn(2+)</name>
        <dbReference type="ChEBI" id="CHEBI:29105"/>
    </ligand>
</feature>
<dbReference type="GO" id="GO:0004489">
    <property type="term" value="F:methylenetetrahydrofolate reductase [NAD(P)H] activity"/>
    <property type="evidence" value="ECO:0007669"/>
    <property type="project" value="InterPro"/>
</dbReference>
<dbReference type="NCBIfam" id="NF006396">
    <property type="entry name" value="PRK08645.1"/>
    <property type="match status" value="1"/>
</dbReference>
<dbReference type="PROSITE" id="PS50970">
    <property type="entry name" value="HCY"/>
    <property type="match status" value="1"/>
</dbReference>
<dbReference type="InterPro" id="IPR003171">
    <property type="entry name" value="Mehydrof_redctse-like"/>
</dbReference>
<dbReference type="EMBL" id="FRAR01000008">
    <property type="protein sequence ID" value="SHK18520.1"/>
    <property type="molecule type" value="Genomic_DNA"/>
</dbReference>
<feature type="binding site" evidence="8">
    <location>
        <position position="269"/>
    </location>
    <ligand>
        <name>Zn(2+)</name>
        <dbReference type="ChEBI" id="CHEBI:29105"/>
    </ligand>
</feature>
<dbReference type="Gene3D" id="3.20.20.330">
    <property type="entry name" value="Homocysteine-binding-like domain"/>
    <property type="match status" value="1"/>
</dbReference>
<dbReference type="Proteomes" id="UP000183997">
    <property type="component" value="Unassembled WGS sequence"/>
</dbReference>
<keyword evidence="8" id="KW-0479">Metal-binding</keyword>
<keyword evidence="5 8" id="KW-0808">Transferase</keyword>
<proteinExistence type="predicted"/>
<keyword evidence="11" id="KW-1185">Reference proteome</keyword>
<evidence type="ECO:0000256" key="6">
    <source>
        <dbReference type="ARBA" id="ARBA00022827"/>
    </source>
</evidence>
<keyword evidence="7" id="KW-0560">Oxidoreductase</keyword>
<evidence type="ECO:0000313" key="10">
    <source>
        <dbReference type="EMBL" id="SHK18520.1"/>
    </source>
</evidence>
<dbReference type="Pfam" id="PF02219">
    <property type="entry name" value="MTHFR"/>
    <property type="match status" value="1"/>
</dbReference>
<dbReference type="OrthoDB" id="9803687at2"/>
<organism evidence="10 11">
    <name type="scientific">Desulforamulus aeronauticus DSM 10349</name>
    <dbReference type="NCBI Taxonomy" id="1121421"/>
    <lineage>
        <taxon>Bacteria</taxon>
        <taxon>Bacillati</taxon>
        <taxon>Bacillota</taxon>
        <taxon>Clostridia</taxon>
        <taxon>Eubacteriales</taxon>
        <taxon>Peptococcaceae</taxon>
        <taxon>Desulforamulus</taxon>
    </lineage>
</organism>
<evidence type="ECO:0000256" key="8">
    <source>
        <dbReference type="PROSITE-ProRule" id="PRU00333"/>
    </source>
</evidence>
<dbReference type="Pfam" id="PF02574">
    <property type="entry name" value="S-methyl_trans"/>
    <property type="match status" value="1"/>
</dbReference>
<comment type="cofactor">
    <cofactor evidence="8">
        <name>Zn(2+)</name>
        <dbReference type="ChEBI" id="CHEBI:29105"/>
    </cofactor>
</comment>
<name>A0A1M6QEH8_9FIRM</name>
<keyword evidence="6" id="KW-0274">FAD</keyword>
<dbReference type="InterPro" id="IPR003726">
    <property type="entry name" value="HCY_dom"/>
</dbReference>
<keyword evidence="8" id="KW-0862">Zinc</keyword>
<dbReference type="GO" id="GO:0008168">
    <property type="term" value="F:methyltransferase activity"/>
    <property type="evidence" value="ECO:0007669"/>
    <property type="project" value="UniProtKB-UniRule"/>
</dbReference>
<dbReference type="Gene3D" id="3.20.20.220">
    <property type="match status" value="1"/>
</dbReference>
<dbReference type="GO" id="GO:0032259">
    <property type="term" value="P:methylation"/>
    <property type="evidence" value="ECO:0007669"/>
    <property type="project" value="UniProtKB-KW"/>
</dbReference>
<dbReference type="RefSeq" id="WP_072911387.1">
    <property type="nucleotide sequence ID" value="NZ_FRAR01000008.1"/>
</dbReference>
<keyword evidence="3 8" id="KW-0489">Methyltransferase</keyword>
<sequence>MIRAYLKDNILITDGAMGTYYAEITGKYDILPEMANLDEAETIERIHHEYIEAGAKLIKTNTFSANSIGMDVSRAEIEKVISAGIEIANRVALGKNVFVAASIGPIPDMVGKTDMDPEVILDEYKFVVDVFLKKNAKIFIFETFSDTRYLQEITQYIKEKDNSVFIVTQFATTPEGFTRKALSIDSIITLARSCNSIDAYGFNCGVGPTHIFNNLKDKLFAEDIVAVAPNAGYPEIVRGRTVYINNPEYFAERMREISGLGAKILGGCCGTTPAHIKKMAELIHSGKVDSFSRPAVSPKPNVLAGRKNRNDFAEKLKRDQFVIAVELDPPFNADPQTIINNARICKESGVDIVTIADSPMGRARVDSMMLAAKIKREAGIDVIPHICCRDKNSNALKSALLAGYIEDIRNVLAVTGDPIAESDKGEIKGVFNLNSLKLMELMSSMNKDVFSEEPITIGGALNLNAMRPAGEIQRMLKKAERGATFFLTQPIFDNNVIDFLSQINPKDNVKILGGIMPLVSYRNAQFLNNEVAGIRIPESIINKFDPTMEKEDAERLGIEIALEIAEKMKNVVNGFYFITPFNRVRMITKIINRLGM</sequence>
<dbReference type="GO" id="GO:0035999">
    <property type="term" value="P:tetrahydrofolate interconversion"/>
    <property type="evidence" value="ECO:0007669"/>
    <property type="project" value="UniProtKB-UniPathway"/>
</dbReference>
<evidence type="ECO:0000313" key="11">
    <source>
        <dbReference type="Proteomes" id="UP000183997"/>
    </source>
</evidence>
<dbReference type="PANTHER" id="PTHR11103:SF18">
    <property type="entry name" value="SLR1189 PROTEIN"/>
    <property type="match status" value="1"/>
</dbReference>
<comment type="pathway">
    <text evidence="2">One-carbon metabolism; tetrahydrofolate interconversion.</text>
</comment>
<evidence type="ECO:0000256" key="1">
    <source>
        <dbReference type="ARBA" id="ARBA00001974"/>
    </source>
</evidence>
<evidence type="ECO:0000256" key="7">
    <source>
        <dbReference type="ARBA" id="ARBA00023002"/>
    </source>
</evidence>
<dbReference type="UniPathway" id="UPA00193"/>
<dbReference type="SUPFAM" id="SSF51730">
    <property type="entry name" value="FAD-linked oxidoreductase"/>
    <property type="match status" value="1"/>
</dbReference>